<dbReference type="PANTHER" id="PTHR31672:SF13">
    <property type="entry name" value="F-BOX PROTEIN CPR30-LIKE"/>
    <property type="match status" value="1"/>
</dbReference>
<accession>A0A1U8Q9A0</accession>
<dbReference type="OMA" id="GRTRYIN"/>
<dbReference type="Pfam" id="PF08268">
    <property type="entry name" value="FBA_3"/>
    <property type="match status" value="1"/>
</dbReference>
<organism evidence="2 3">
    <name type="scientific">Nelumbo nucifera</name>
    <name type="common">Sacred lotus</name>
    <dbReference type="NCBI Taxonomy" id="4432"/>
    <lineage>
        <taxon>Eukaryota</taxon>
        <taxon>Viridiplantae</taxon>
        <taxon>Streptophyta</taxon>
        <taxon>Embryophyta</taxon>
        <taxon>Tracheophyta</taxon>
        <taxon>Spermatophyta</taxon>
        <taxon>Magnoliopsida</taxon>
        <taxon>Proteales</taxon>
        <taxon>Nelumbonaceae</taxon>
        <taxon>Nelumbo</taxon>
    </lineage>
</organism>
<evidence type="ECO:0000313" key="3">
    <source>
        <dbReference type="RefSeq" id="XP_019054655.1"/>
    </source>
</evidence>
<dbReference type="GeneID" id="104605480"/>
<dbReference type="Proteomes" id="UP000189703">
    <property type="component" value="Unplaced"/>
</dbReference>
<protein>
    <submittedName>
        <fullName evidence="3">F-box protein At3g07870-like</fullName>
    </submittedName>
</protein>
<dbReference type="KEGG" id="nnu:104605480"/>
<dbReference type="InterPro" id="IPR013187">
    <property type="entry name" value="F-box-assoc_dom_typ3"/>
</dbReference>
<name>A0A1U8Q9A0_NELNU</name>
<dbReference type="NCBIfam" id="TIGR01640">
    <property type="entry name" value="F_box_assoc_1"/>
    <property type="match status" value="1"/>
</dbReference>
<dbReference type="Pfam" id="PF00646">
    <property type="entry name" value="F-box"/>
    <property type="match status" value="1"/>
</dbReference>
<dbReference type="CDD" id="cd22157">
    <property type="entry name" value="F-box_AtFBW1-like"/>
    <property type="match status" value="1"/>
</dbReference>
<dbReference type="SUPFAM" id="SSF81383">
    <property type="entry name" value="F-box domain"/>
    <property type="match status" value="1"/>
</dbReference>
<dbReference type="OrthoDB" id="5314306at2759"/>
<evidence type="ECO:0000313" key="2">
    <source>
        <dbReference type="Proteomes" id="UP000189703"/>
    </source>
</evidence>
<sequence>MTRGTRKREREDHNSGTGTAQPRLPAEIMEEILSRLPVKSLIRFQGVCKSWCNLFSDPRFITMNLKQSTETNRRSRLIISTASTFYSVDLQAFDRAKRLHVPFPRPLGKIHVLGSCNGIVCLTLSQHEKRIHLWNPISRDFQDVPLRAFDLRYRRMFVGFGYNPTSDVYKIVQIYTFFDSSFKSTKTVVDVYKLQMNAHGRTHHLGEVEYEIKEDGTWLQLSQAPGNRALHWMARRRDDPYNHLSPEVLVSFDLEDEKFREVQLPEPTKESGGQLRLTSLDGCLSVFCISYPWDVDVWVMKDYGLKHSWIKKLSFNVSDIASGTKFFRPVGFGINGEVIVLDDIDGKSIFLYDPVSKRTRNVQIPGRTRYINTYVESLVAFRDADYVDG</sequence>
<dbReference type="RefSeq" id="XP_019054655.1">
    <property type="nucleotide sequence ID" value="XM_019199110.1"/>
</dbReference>
<dbReference type="AlphaFoldDB" id="A0A1U8Q9A0"/>
<evidence type="ECO:0000256" key="1">
    <source>
        <dbReference type="SAM" id="MobiDB-lite"/>
    </source>
</evidence>
<dbReference type="InterPro" id="IPR017451">
    <property type="entry name" value="F-box-assoc_interact_dom"/>
</dbReference>
<dbReference type="InterPro" id="IPR001810">
    <property type="entry name" value="F-box_dom"/>
</dbReference>
<keyword evidence="2" id="KW-1185">Reference proteome</keyword>
<dbReference type="PROSITE" id="PS50181">
    <property type="entry name" value="FBOX"/>
    <property type="match status" value="1"/>
</dbReference>
<dbReference type="SMART" id="SM00256">
    <property type="entry name" value="FBOX"/>
    <property type="match status" value="1"/>
</dbReference>
<dbReference type="Gene3D" id="1.20.1280.50">
    <property type="match status" value="1"/>
</dbReference>
<gene>
    <name evidence="3" type="primary">LOC104605480</name>
</gene>
<feature type="region of interest" description="Disordered" evidence="1">
    <location>
        <begin position="1"/>
        <end position="24"/>
    </location>
</feature>
<dbReference type="eggNOG" id="ENOG502QS4I">
    <property type="taxonomic scope" value="Eukaryota"/>
</dbReference>
<reference evidence="3" key="1">
    <citation type="submission" date="2025-08" db="UniProtKB">
        <authorList>
            <consortium name="RefSeq"/>
        </authorList>
    </citation>
    <scope>IDENTIFICATION</scope>
</reference>
<proteinExistence type="predicted"/>
<dbReference type="InterPro" id="IPR036047">
    <property type="entry name" value="F-box-like_dom_sf"/>
</dbReference>
<dbReference type="InterPro" id="IPR050796">
    <property type="entry name" value="SCF_F-box_component"/>
</dbReference>
<dbReference type="PANTHER" id="PTHR31672">
    <property type="entry name" value="BNACNNG10540D PROTEIN"/>
    <property type="match status" value="1"/>
</dbReference>